<feature type="domain" description="J" evidence="5">
    <location>
        <begin position="6"/>
        <end position="78"/>
    </location>
</feature>
<dbReference type="RefSeq" id="WP_145075776.1">
    <property type="nucleotide sequence ID" value="NZ_CP036425.1"/>
</dbReference>
<organism evidence="6 7">
    <name type="scientific">Poriferisphaera corsica</name>
    <dbReference type="NCBI Taxonomy" id="2528020"/>
    <lineage>
        <taxon>Bacteria</taxon>
        <taxon>Pseudomonadati</taxon>
        <taxon>Planctomycetota</taxon>
        <taxon>Phycisphaerae</taxon>
        <taxon>Phycisphaerales</taxon>
        <taxon>Phycisphaeraceae</taxon>
        <taxon>Poriferisphaera</taxon>
    </lineage>
</organism>
<dbReference type="Pfam" id="PF00226">
    <property type="entry name" value="DnaJ"/>
    <property type="match status" value="1"/>
</dbReference>
<feature type="coiled-coil region" evidence="4">
    <location>
        <begin position="93"/>
        <end position="120"/>
    </location>
</feature>
<dbReference type="EMBL" id="CP036425">
    <property type="protein sequence ID" value="QDU33135.1"/>
    <property type="molecule type" value="Genomic_DNA"/>
</dbReference>
<evidence type="ECO:0000256" key="1">
    <source>
        <dbReference type="ARBA" id="ARBA00010476"/>
    </source>
</evidence>
<dbReference type="PANTHER" id="PTHR14021">
    <property type="entry name" value="IRON-SULFUR CLUSTER CO-CHAPERONE PROTEIN HSCB"/>
    <property type="match status" value="1"/>
</dbReference>
<dbReference type="KEGG" id="pcor:KS4_11780"/>
<evidence type="ECO:0000313" key="7">
    <source>
        <dbReference type="Proteomes" id="UP000317369"/>
    </source>
</evidence>
<dbReference type="Gene3D" id="1.20.1280.20">
    <property type="entry name" value="HscB, C-terminal domain"/>
    <property type="match status" value="1"/>
</dbReference>
<dbReference type="Gene3D" id="1.10.287.110">
    <property type="entry name" value="DnaJ domain"/>
    <property type="match status" value="1"/>
</dbReference>
<dbReference type="InterPro" id="IPR036386">
    <property type="entry name" value="HscB_C_sf"/>
</dbReference>
<dbReference type="OrthoDB" id="287587at2"/>
<comment type="function">
    <text evidence="3">Co-chaperone involved in the maturation of iron-sulfur cluster-containing proteins. Seems to help targeting proteins to be folded toward HscA.</text>
</comment>
<dbReference type="GO" id="GO:0044571">
    <property type="term" value="P:[2Fe-2S] cluster assembly"/>
    <property type="evidence" value="ECO:0007669"/>
    <property type="project" value="InterPro"/>
</dbReference>
<evidence type="ECO:0000259" key="5">
    <source>
        <dbReference type="PROSITE" id="PS50076"/>
    </source>
</evidence>
<keyword evidence="4" id="KW-0175">Coiled coil</keyword>
<proteinExistence type="inferred from homology"/>
<dbReference type="CDD" id="cd06257">
    <property type="entry name" value="DnaJ"/>
    <property type="match status" value="1"/>
</dbReference>
<dbReference type="NCBIfam" id="TIGR00714">
    <property type="entry name" value="hscB"/>
    <property type="match status" value="1"/>
</dbReference>
<gene>
    <name evidence="6" type="ORF">KS4_11780</name>
</gene>
<protein>
    <recommendedName>
        <fullName evidence="5">J domain-containing protein</fullName>
    </recommendedName>
</protein>
<dbReference type="GO" id="GO:0051087">
    <property type="term" value="F:protein-folding chaperone binding"/>
    <property type="evidence" value="ECO:0007669"/>
    <property type="project" value="InterPro"/>
</dbReference>
<sequence length="174" mass="20281">MTMKQDPYELLGIERTFEIDPDLLQKRYVALSAQHHPDKFVDPIEQMDAAEMSSSINTAFQSLKDDELRANVLLELMGGPTKEQDKSLPPTLLMEMMEVREEMEEAVEQKNNDVVQKLRQWAIEEREEYLGMLGQLFAKIGKDQVTEEQGKQIRLHLNSLRYIERMLEQTPEEV</sequence>
<evidence type="ECO:0000256" key="4">
    <source>
        <dbReference type="SAM" id="Coils"/>
    </source>
</evidence>
<keyword evidence="7" id="KW-1185">Reference proteome</keyword>
<dbReference type="PROSITE" id="PS50076">
    <property type="entry name" value="DNAJ_2"/>
    <property type="match status" value="1"/>
</dbReference>
<dbReference type="Pfam" id="PF07743">
    <property type="entry name" value="HSCB_C"/>
    <property type="match status" value="1"/>
</dbReference>
<keyword evidence="2" id="KW-0143">Chaperone</keyword>
<evidence type="ECO:0000256" key="2">
    <source>
        <dbReference type="ARBA" id="ARBA00023186"/>
    </source>
</evidence>
<evidence type="ECO:0000256" key="3">
    <source>
        <dbReference type="ARBA" id="ARBA00025596"/>
    </source>
</evidence>
<dbReference type="AlphaFoldDB" id="A0A517YSD2"/>
<dbReference type="InterPro" id="IPR009073">
    <property type="entry name" value="HscB_oligo_C"/>
</dbReference>
<dbReference type="InterPro" id="IPR004640">
    <property type="entry name" value="HscB"/>
</dbReference>
<name>A0A517YSD2_9BACT</name>
<dbReference type="SUPFAM" id="SSF47144">
    <property type="entry name" value="HSC20 (HSCB), C-terminal oligomerisation domain"/>
    <property type="match status" value="1"/>
</dbReference>
<dbReference type="InterPro" id="IPR001623">
    <property type="entry name" value="DnaJ_domain"/>
</dbReference>
<comment type="similarity">
    <text evidence="1">Belongs to the HscB family.</text>
</comment>
<dbReference type="GO" id="GO:0051259">
    <property type="term" value="P:protein complex oligomerization"/>
    <property type="evidence" value="ECO:0007669"/>
    <property type="project" value="InterPro"/>
</dbReference>
<accession>A0A517YSD2</accession>
<dbReference type="InterPro" id="IPR036869">
    <property type="entry name" value="J_dom_sf"/>
</dbReference>
<dbReference type="GO" id="GO:0001671">
    <property type="term" value="F:ATPase activator activity"/>
    <property type="evidence" value="ECO:0007669"/>
    <property type="project" value="InterPro"/>
</dbReference>
<dbReference type="SUPFAM" id="SSF46565">
    <property type="entry name" value="Chaperone J-domain"/>
    <property type="match status" value="1"/>
</dbReference>
<evidence type="ECO:0000313" key="6">
    <source>
        <dbReference type="EMBL" id="QDU33135.1"/>
    </source>
</evidence>
<reference evidence="6 7" key="1">
    <citation type="submission" date="2019-02" db="EMBL/GenBank/DDBJ databases">
        <title>Deep-cultivation of Planctomycetes and their phenomic and genomic characterization uncovers novel biology.</title>
        <authorList>
            <person name="Wiegand S."/>
            <person name="Jogler M."/>
            <person name="Boedeker C."/>
            <person name="Pinto D."/>
            <person name="Vollmers J."/>
            <person name="Rivas-Marin E."/>
            <person name="Kohn T."/>
            <person name="Peeters S.H."/>
            <person name="Heuer A."/>
            <person name="Rast P."/>
            <person name="Oberbeckmann S."/>
            <person name="Bunk B."/>
            <person name="Jeske O."/>
            <person name="Meyerdierks A."/>
            <person name="Storesund J.E."/>
            <person name="Kallscheuer N."/>
            <person name="Luecker S."/>
            <person name="Lage O.M."/>
            <person name="Pohl T."/>
            <person name="Merkel B.J."/>
            <person name="Hornburger P."/>
            <person name="Mueller R.-W."/>
            <person name="Bruemmer F."/>
            <person name="Labrenz M."/>
            <person name="Spormann A.M."/>
            <person name="Op den Camp H."/>
            <person name="Overmann J."/>
            <person name="Amann R."/>
            <person name="Jetten M.S.M."/>
            <person name="Mascher T."/>
            <person name="Medema M.H."/>
            <person name="Devos D.P."/>
            <person name="Kaster A.-K."/>
            <person name="Ovreas L."/>
            <person name="Rohde M."/>
            <person name="Galperin M.Y."/>
            <person name="Jogler C."/>
        </authorList>
    </citation>
    <scope>NUCLEOTIDE SEQUENCE [LARGE SCALE GENOMIC DNA]</scope>
    <source>
        <strain evidence="6 7">KS4</strain>
    </source>
</reference>
<dbReference type="Proteomes" id="UP000317369">
    <property type="component" value="Chromosome"/>
</dbReference>
<dbReference type="PANTHER" id="PTHR14021:SF15">
    <property type="entry name" value="IRON-SULFUR CLUSTER CO-CHAPERONE PROTEIN HSCB"/>
    <property type="match status" value="1"/>
</dbReference>
<dbReference type="SMART" id="SM00271">
    <property type="entry name" value="DnaJ"/>
    <property type="match status" value="1"/>
</dbReference>